<sequence length="392" mass="41049">MPSVDSRASLFGQSRPDVLVVGAGIMGLWAAFMAARAGLSVVVADRDHIGAGASGGLLGALMPHLPDRWNDKKQFQLQALVSLEDEIAALEAQTGLSAGYRRSGRLIPLAAAHHRDRALRHSADAATAWTCEGRSFSFDVLDTPPLSGWPDAAIAETGVAFDHLAGRVSPRKLLALLGKALDDAPRVRVLTGADVLTIDPLARVAHIGDGDEIAFGHVIISAGVGSFKFLHDLVPVEGKPVGVAVKGQAALFKADIDPSLPILFDSGTYVVPHEEGYCAVGSTSEESFDDAAATDALLDGVVEKAFTLAPVLRRATLIERWAGLRPKAIGRDPMAGAHPDFGAVSLLTGGFKISFGVAHELARAVVTQINGGSLGLPPSFKVAAHLEAARRR</sequence>
<name>A0ABX2QCN3_9HYPH</name>
<evidence type="ECO:0000256" key="1">
    <source>
        <dbReference type="ARBA" id="ARBA00023002"/>
    </source>
</evidence>
<dbReference type="SUPFAM" id="SSF54373">
    <property type="entry name" value="FAD-linked reductases, C-terminal domain"/>
    <property type="match status" value="1"/>
</dbReference>
<dbReference type="PANTHER" id="PTHR13847">
    <property type="entry name" value="SARCOSINE DEHYDROGENASE-RELATED"/>
    <property type="match status" value="1"/>
</dbReference>
<keyword evidence="1" id="KW-0560">Oxidoreductase</keyword>
<gene>
    <name evidence="3" type="ORF">HV823_09455</name>
</gene>
<keyword evidence="4" id="KW-1185">Reference proteome</keyword>
<protein>
    <submittedName>
        <fullName evidence="3">FAD-binding oxidoreductase</fullName>
    </submittedName>
</protein>
<dbReference type="Gene3D" id="3.50.50.60">
    <property type="entry name" value="FAD/NAD(P)-binding domain"/>
    <property type="match status" value="1"/>
</dbReference>
<dbReference type="EMBL" id="JABXYK010000005">
    <property type="protein sequence ID" value="NVP55475.1"/>
    <property type="molecule type" value="Genomic_DNA"/>
</dbReference>
<proteinExistence type="predicted"/>
<comment type="caution">
    <text evidence="3">The sequence shown here is derived from an EMBL/GenBank/DDBJ whole genome shotgun (WGS) entry which is preliminary data.</text>
</comment>
<dbReference type="Proteomes" id="UP000659172">
    <property type="component" value="Unassembled WGS sequence"/>
</dbReference>
<dbReference type="Gene3D" id="3.30.9.10">
    <property type="entry name" value="D-Amino Acid Oxidase, subunit A, domain 2"/>
    <property type="match status" value="1"/>
</dbReference>
<accession>A0ABX2QCN3</accession>
<evidence type="ECO:0000313" key="3">
    <source>
        <dbReference type="EMBL" id="NVP55475.1"/>
    </source>
</evidence>
<dbReference type="RefSeq" id="WP_176949483.1">
    <property type="nucleotide sequence ID" value="NZ_JABXYK010000005.1"/>
</dbReference>
<evidence type="ECO:0000259" key="2">
    <source>
        <dbReference type="Pfam" id="PF01266"/>
    </source>
</evidence>
<evidence type="ECO:0000313" key="4">
    <source>
        <dbReference type="Proteomes" id="UP000659172"/>
    </source>
</evidence>
<dbReference type="InterPro" id="IPR006076">
    <property type="entry name" value="FAD-dep_OxRdtase"/>
</dbReference>
<dbReference type="PANTHER" id="PTHR13847:SF289">
    <property type="entry name" value="GLYCINE OXIDASE"/>
    <property type="match status" value="1"/>
</dbReference>
<organism evidence="3 4">
    <name type="scientific">Mycoplana rhizolycopersici</name>
    <dbReference type="NCBI Taxonomy" id="2746702"/>
    <lineage>
        <taxon>Bacteria</taxon>
        <taxon>Pseudomonadati</taxon>
        <taxon>Pseudomonadota</taxon>
        <taxon>Alphaproteobacteria</taxon>
        <taxon>Hyphomicrobiales</taxon>
        <taxon>Rhizobiaceae</taxon>
        <taxon>Mycoplana</taxon>
    </lineage>
</organism>
<feature type="domain" description="FAD dependent oxidoreductase" evidence="2">
    <location>
        <begin position="17"/>
        <end position="363"/>
    </location>
</feature>
<dbReference type="InterPro" id="IPR036188">
    <property type="entry name" value="FAD/NAD-bd_sf"/>
</dbReference>
<reference evidence="3 4" key="1">
    <citation type="submission" date="2020-06" db="EMBL/GenBank/DDBJ databases">
        <title>Rhizobium sp.nov. isolated from the tomato plant.</title>
        <authorList>
            <person name="Thin K.K."/>
            <person name="Zhang X."/>
            <person name="He S."/>
        </authorList>
    </citation>
    <scope>NUCLEOTIDE SEQUENCE [LARGE SCALE GENOMIC DNA]</scope>
    <source>
        <strain evidence="3 4">DBTS2</strain>
    </source>
</reference>
<dbReference type="SUPFAM" id="SSF51971">
    <property type="entry name" value="Nucleotide-binding domain"/>
    <property type="match status" value="1"/>
</dbReference>
<dbReference type="Pfam" id="PF01266">
    <property type="entry name" value="DAO"/>
    <property type="match status" value="1"/>
</dbReference>